<evidence type="ECO:0008006" key="14">
    <source>
        <dbReference type="Google" id="ProtNLM"/>
    </source>
</evidence>
<evidence type="ECO:0000256" key="3">
    <source>
        <dbReference type="ARBA" id="ARBA00022618"/>
    </source>
</evidence>
<comment type="caution">
    <text evidence="12">The sequence shown here is derived from an EMBL/GenBank/DDBJ whole genome shotgun (WGS) entry which is preliminary data.</text>
</comment>
<dbReference type="InterPro" id="IPR011010">
    <property type="entry name" value="DNA_brk_join_enz"/>
</dbReference>
<dbReference type="SUPFAM" id="SSF56349">
    <property type="entry name" value="DNA breaking-rejoining enzymes"/>
    <property type="match status" value="1"/>
</dbReference>
<accession>A0A2J6X896</accession>
<evidence type="ECO:0000256" key="8">
    <source>
        <dbReference type="ARBA" id="ARBA00023306"/>
    </source>
</evidence>
<keyword evidence="7" id="KW-0233">DNA recombination</keyword>
<dbReference type="Pfam" id="PF00589">
    <property type="entry name" value="Phage_integrase"/>
    <property type="match status" value="1"/>
</dbReference>
<keyword evidence="2" id="KW-0963">Cytoplasm</keyword>
<dbReference type="GO" id="GO:0051301">
    <property type="term" value="P:cell division"/>
    <property type="evidence" value="ECO:0007669"/>
    <property type="project" value="UniProtKB-KW"/>
</dbReference>
<dbReference type="InterPro" id="IPR010998">
    <property type="entry name" value="Integrase_recombinase_N"/>
</dbReference>
<reference evidence="12 13" key="1">
    <citation type="submission" date="2018-01" db="EMBL/GenBank/DDBJ databases">
        <title>Metagenomic assembled genomes from two thermal pools in the Uzon Caldera, Kamchatka, Russia.</title>
        <authorList>
            <person name="Wilkins L."/>
            <person name="Ettinger C."/>
        </authorList>
    </citation>
    <scope>NUCLEOTIDE SEQUENCE [LARGE SCALE GENOMIC DNA]</scope>
    <source>
        <strain evidence="12">ARK-10</strain>
    </source>
</reference>
<proteinExistence type="predicted"/>
<feature type="domain" description="Tyr recombinase" evidence="10">
    <location>
        <begin position="97"/>
        <end position="275"/>
    </location>
</feature>
<dbReference type="Proteomes" id="UP000236910">
    <property type="component" value="Unassembled WGS sequence"/>
</dbReference>
<evidence type="ECO:0000256" key="2">
    <source>
        <dbReference type="ARBA" id="ARBA00022490"/>
    </source>
</evidence>
<feature type="domain" description="Core-binding (CB)" evidence="11">
    <location>
        <begin position="4"/>
        <end position="83"/>
    </location>
</feature>
<evidence type="ECO:0000256" key="6">
    <source>
        <dbReference type="ARBA" id="ARBA00023125"/>
    </source>
</evidence>
<feature type="non-terminal residue" evidence="12">
    <location>
        <position position="323"/>
    </location>
</feature>
<name>A0A2J6X896_9BACT</name>
<gene>
    <name evidence="12" type="ORF">C0175_01890</name>
</gene>
<protein>
    <recommendedName>
        <fullName evidence="14">Tyr recombinase domain-containing protein</fullName>
    </recommendedName>
</protein>
<dbReference type="InterPro" id="IPR050090">
    <property type="entry name" value="Tyrosine_recombinase_XerCD"/>
</dbReference>
<organism evidence="12 13">
    <name type="scientific">Caldisericum exile</name>
    <dbReference type="NCBI Taxonomy" id="693075"/>
    <lineage>
        <taxon>Bacteria</taxon>
        <taxon>Pseudomonadati</taxon>
        <taxon>Caldisericota/Cryosericota group</taxon>
        <taxon>Caldisericota</taxon>
        <taxon>Caldisericia</taxon>
        <taxon>Caldisericales</taxon>
        <taxon>Caldisericaceae</taxon>
        <taxon>Caldisericum</taxon>
    </lineage>
</organism>
<dbReference type="InterPro" id="IPR044068">
    <property type="entry name" value="CB"/>
</dbReference>
<evidence type="ECO:0000256" key="5">
    <source>
        <dbReference type="ARBA" id="ARBA00022908"/>
    </source>
</evidence>
<keyword evidence="3" id="KW-0132">Cell division</keyword>
<evidence type="ECO:0000256" key="1">
    <source>
        <dbReference type="ARBA" id="ARBA00004496"/>
    </source>
</evidence>
<evidence type="ECO:0000313" key="13">
    <source>
        <dbReference type="Proteomes" id="UP000236910"/>
    </source>
</evidence>
<dbReference type="GO" id="GO:0005737">
    <property type="term" value="C:cytoplasm"/>
    <property type="evidence" value="ECO:0007669"/>
    <property type="project" value="UniProtKB-SubCell"/>
</dbReference>
<dbReference type="Gene3D" id="1.10.443.10">
    <property type="entry name" value="Intergrase catalytic core"/>
    <property type="match status" value="1"/>
</dbReference>
<dbReference type="GO" id="GO:0006310">
    <property type="term" value="P:DNA recombination"/>
    <property type="evidence" value="ECO:0007669"/>
    <property type="project" value="UniProtKB-KW"/>
</dbReference>
<evidence type="ECO:0000259" key="10">
    <source>
        <dbReference type="PROSITE" id="PS51898"/>
    </source>
</evidence>
<dbReference type="PANTHER" id="PTHR30349">
    <property type="entry name" value="PHAGE INTEGRASE-RELATED"/>
    <property type="match status" value="1"/>
</dbReference>
<dbReference type="EMBL" id="PNIX01000111">
    <property type="protein sequence ID" value="PMP83378.1"/>
    <property type="molecule type" value="Genomic_DNA"/>
</dbReference>
<dbReference type="PROSITE" id="PS51900">
    <property type="entry name" value="CB"/>
    <property type="match status" value="1"/>
</dbReference>
<comment type="subcellular location">
    <subcellularLocation>
        <location evidence="1">Cytoplasm</location>
    </subcellularLocation>
</comment>
<dbReference type="GO" id="GO:0003677">
    <property type="term" value="F:DNA binding"/>
    <property type="evidence" value="ECO:0007669"/>
    <property type="project" value="UniProtKB-UniRule"/>
</dbReference>
<keyword evidence="6 9" id="KW-0238">DNA-binding</keyword>
<dbReference type="PROSITE" id="PS51898">
    <property type="entry name" value="TYR_RECOMBINASE"/>
    <property type="match status" value="1"/>
</dbReference>
<dbReference type="Gene3D" id="1.10.150.130">
    <property type="match status" value="1"/>
</dbReference>
<dbReference type="InterPro" id="IPR013762">
    <property type="entry name" value="Integrase-like_cat_sf"/>
</dbReference>
<evidence type="ECO:0000256" key="7">
    <source>
        <dbReference type="ARBA" id="ARBA00023172"/>
    </source>
</evidence>
<evidence type="ECO:0000313" key="12">
    <source>
        <dbReference type="EMBL" id="PMP83378.1"/>
    </source>
</evidence>
<keyword evidence="5" id="KW-0229">DNA integration</keyword>
<evidence type="ECO:0000259" key="11">
    <source>
        <dbReference type="PROSITE" id="PS51900"/>
    </source>
</evidence>
<keyword evidence="4" id="KW-0159">Chromosome partition</keyword>
<sequence length="323" mass="37873">MENELFEQKLQEFVTWLIGNGDSVSTAERRARRIKTLKKAINIEKLDMKQIYSYIESRMRKGIKKKTLRIEMKDLEYWFKFLGINTKLPTFKKEPAPEPFIPSDDLIKSILNYCEKQPNKEVWVRNKLIIETFIFTGARIGELINLNLEDLKDGSIYIRSEKNEKNRLVPLPDELYKELLEYISKYRMNTDSRALFTSKRGRIDYFYLRKIIKELGKKFGKPELHPHSFRHYYATTLLANGMDIRMVQILLGHASISSTQIYTHISQQKVGEIARDLLNRLFRFEKILGNSEQKVQIHVGALTYRDGGTGILTVCPESPHNFM</sequence>
<dbReference type="GO" id="GO:0015074">
    <property type="term" value="P:DNA integration"/>
    <property type="evidence" value="ECO:0007669"/>
    <property type="project" value="UniProtKB-KW"/>
</dbReference>
<evidence type="ECO:0000256" key="9">
    <source>
        <dbReference type="PROSITE-ProRule" id="PRU01248"/>
    </source>
</evidence>
<dbReference type="InterPro" id="IPR002104">
    <property type="entry name" value="Integrase_catalytic"/>
</dbReference>
<keyword evidence="8" id="KW-0131">Cell cycle</keyword>
<dbReference type="GO" id="GO:0007059">
    <property type="term" value="P:chromosome segregation"/>
    <property type="evidence" value="ECO:0007669"/>
    <property type="project" value="UniProtKB-KW"/>
</dbReference>
<evidence type="ECO:0000256" key="4">
    <source>
        <dbReference type="ARBA" id="ARBA00022829"/>
    </source>
</evidence>
<dbReference type="AlphaFoldDB" id="A0A2J6X896"/>
<dbReference type="PANTHER" id="PTHR30349:SF77">
    <property type="entry name" value="TYROSINE RECOMBINASE XERC"/>
    <property type="match status" value="1"/>
</dbReference>